<protein>
    <submittedName>
        <fullName evidence="2">Uncharacterized protein</fullName>
    </submittedName>
</protein>
<feature type="compositionally biased region" description="Low complexity" evidence="1">
    <location>
        <begin position="115"/>
        <end position="124"/>
    </location>
</feature>
<reference evidence="3" key="1">
    <citation type="journal article" date="2011" name="Proc. Natl. Acad. Sci. U.S.A.">
        <title>Obligate biotrophy features unraveled by the genomic analysis of rust fungi.</title>
        <authorList>
            <person name="Duplessis S."/>
            <person name="Cuomo C.A."/>
            <person name="Lin Y.-C."/>
            <person name="Aerts A."/>
            <person name="Tisserant E."/>
            <person name="Veneault-Fourrey C."/>
            <person name="Joly D.L."/>
            <person name="Hacquard S."/>
            <person name="Amselem J."/>
            <person name="Cantarel B.L."/>
            <person name="Chiu R."/>
            <person name="Coutinho P.M."/>
            <person name="Feau N."/>
            <person name="Field M."/>
            <person name="Frey P."/>
            <person name="Gelhaye E."/>
            <person name="Goldberg J."/>
            <person name="Grabherr M.G."/>
            <person name="Kodira C.D."/>
            <person name="Kohler A."/>
            <person name="Kuees U."/>
            <person name="Lindquist E.A."/>
            <person name="Lucas S.M."/>
            <person name="Mago R."/>
            <person name="Mauceli E."/>
            <person name="Morin E."/>
            <person name="Murat C."/>
            <person name="Pangilinan J.L."/>
            <person name="Park R."/>
            <person name="Pearson M."/>
            <person name="Quesneville H."/>
            <person name="Rouhier N."/>
            <person name="Sakthikumar S."/>
            <person name="Salamov A.A."/>
            <person name="Schmutz J."/>
            <person name="Selles B."/>
            <person name="Shapiro H."/>
            <person name="Tanguay P."/>
            <person name="Tuskan G.A."/>
            <person name="Henrissat B."/>
            <person name="Van de Peer Y."/>
            <person name="Rouze P."/>
            <person name="Ellis J.G."/>
            <person name="Dodds P.N."/>
            <person name="Schein J.E."/>
            <person name="Zhong S."/>
            <person name="Hamelin R.C."/>
            <person name="Grigoriev I.V."/>
            <person name="Szabo L.J."/>
            <person name="Martin F."/>
        </authorList>
    </citation>
    <scope>NUCLEOTIDE SEQUENCE [LARGE SCALE GENOMIC DNA]</scope>
    <source>
        <strain evidence="3">98AG31 / pathotype 3-4-7</strain>
    </source>
</reference>
<organism evidence="3">
    <name type="scientific">Melampsora larici-populina (strain 98AG31 / pathotype 3-4-7)</name>
    <name type="common">Poplar leaf rust fungus</name>
    <dbReference type="NCBI Taxonomy" id="747676"/>
    <lineage>
        <taxon>Eukaryota</taxon>
        <taxon>Fungi</taxon>
        <taxon>Dikarya</taxon>
        <taxon>Basidiomycota</taxon>
        <taxon>Pucciniomycotina</taxon>
        <taxon>Pucciniomycetes</taxon>
        <taxon>Pucciniales</taxon>
        <taxon>Melampsoraceae</taxon>
        <taxon>Melampsora</taxon>
    </lineage>
</organism>
<dbReference type="RefSeq" id="XP_007409671.1">
    <property type="nucleotide sequence ID" value="XM_007409609.1"/>
</dbReference>
<dbReference type="VEuPathDB" id="FungiDB:MELLADRAFT_85943"/>
<feature type="compositionally biased region" description="Polar residues" evidence="1">
    <location>
        <begin position="34"/>
        <end position="54"/>
    </location>
</feature>
<dbReference type="GeneID" id="18934020"/>
<accession>F4RK83</accession>
<feature type="region of interest" description="Disordered" evidence="1">
    <location>
        <begin position="1"/>
        <end position="177"/>
    </location>
</feature>
<evidence type="ECO:0000313" key="2">
    <source>
        <dbReference type="EMBL" id="EGG07229.1"/>
    </source>
</evidence>
<evidence type="ECO:0000256" key="1">
    <source>
        <dbReference type="SAM" id="MobiDB-lite"/>
    </source>
</evidence>
<dbReference type="HOGENOM" id="CLU_043178_0_0_1"/>
<dbReference type="STRING" id="747676.F4RK83"/>
<dbReference type="InParanoid" id="F4RK83"/>
<proteinExistence type="predicted"/>
<feature type="compositionally biased region" description="Polar residues" evidence="1">
    <location>
        <begin position="86"/>
        <end position="99"/>
    </location>
</feature>
<dbReference type="KEGG" id="mlr:MELLADRAFT_85943"/>
<sequence length="493" mass="55674">MSQGRFFPMPPKKSTKSTHQATPLKAPDGEIHLTSGSKAPASTSHRYQESTSRTPIVGRRTLRERPKPTLSKKPVISKRKAPPALQDTTSNKKVQPNNKGKSKPKTAQSRPPPSKELSPPSENPFDPKDLDQFLPLGPEPPPRNLSMCHEYGESDYENDTEPIANINNTNTNNSRNYTTLHPPKFVPLQGSRLQTFNRYSNRADLDDHHLAMGRQLCSITEVRKLATSKSTAVGTPAAAAPWLSKDDSAELRDGIMSNPDKWKKRLLPRGYGKNPKVADAKSLNTLVNVVLKELLENIHLPGQTGSTGTGAIPTLNGVVARLHDKEFGQVGGRVPVCDEIFEQVGHLQKARYAYIRMQACHWGFYKADYKDGATLWGIVDEKLEYLRSRSSRYRHAFAILCLSEDLEVFGNNKPLNINETWGSEVPEDELLHKQDERQAEKEDDNDNIDNIDKNDEEEEEEDEKEEEEEEDEKEEEEEEEEEEDENDDEEEED</sequence>
<dbReference type="AlphaFoldDB" id="F4RK83"/>
<dbReference type="Proteomes" id="UP000001072">
    <property type="component" value="Unassembled WGS sequence"/>
</dbReference>
<feature type="compositionally biased region" description="Acidic residues" evidence="1">
    <location>
        <begin position="441"/>
        <end position="493"/>
    </location>
</feature>
<feature type="region of interest" description="Disordered" evidence="1">
    <location>
        <begin position="433"/>
        <end position="493"/>
    </location>
</feature>
<dbReference type="EMBL" id="GL883105">
    <property type="protein sequence ID" value="EGG07229.1"/>
    <property type="molecule type" value="Genomic_DNA"/>
</dbReference>
<keyword evidence="3" id="KW-1185">Reference proteome</keyword>
<evidence type="ECO:0000313" key="3">
    <source>
        <dbReference type="Proteomes" id="UP000001072"/>
    </source>
</evidence>
<name>F4RK83_MELLP</name>
<gene>
    <name evidence="2" type="ORF">MELLADRAFT_85943</name>
</gene>
<feature type="compositionally biased region" description="Low complexity" evidence="1">
    <location>
        <begin position="165"/>
        <end position="177"/>
    </location>
</feature>